<feature type="transmembrane region" description="Helical" evidence="6">
    <location>
        <begin position="117"/>
        <end position="135"/>
    </location>
</feature>
<dbReference type="Proteomes" id="UP000216885">
    <property type="component" value="Unassembled WGS sequence"/>
</dbReference>
<evidence type="ECO:0000256" key="2">
    <source>
        <dbReference type="ARBA" id="ARBA00022475"/>
    </source>
</evidence>
<evidence type="ECO:0000256" key="4">
    <source>
        <dbReference type="ARBA" id="ARBA00022989"/>
    </source>
</evidence>
<feature type="transmembrane region" description="Helical" evidence="6">
    <location>
        <begin position="64"/>
        <end position="83"/>
    </location>
</feature>
<evidence type="ECO:0000256" key="1">
    <source>
        <dbReference type="ARBA" id="ARBA00004651"/>
    </source>
</evidence>
<dbReference type="InterPro" id="IPR043428">
    <property type="entry name" value="LivM-like"/>
</dbReference>
<proteinExistence type="predicted"/>
<keyword evidence="8" id="KW-1185">Reference proteome</keyword>
<evidence type="ECO:0000313" key="8">
    <source>
        <dbReference type="Proteomes" id="UP000216885"/>
    </source>
</evidence>
<dbReference type="GO" id="GO:0005886">
    <property type="term" value="C:plasma membrane"/>
    <property type="evidence" value="ECO:0007669"/>
    <property type="project" value="UniProtKB-SubCell"/>
</dbReference>
<feature type="transmembrane region" description="Helical" evidence="6">
    <location>
        <begin position="167"/>
        <end position="190"/>
    </location>
</feature>
<dbReference type="PANTHER" id="PTHR30482">
    <property type="entry name" value="HIGH-AFFINITY BRANCHED-CHAIN AMINO ACID TRANSPORT SYSTEM PERMEASE"/>
    <property type="match status" value="1"/>
</dbReference>
<comment type="caution">
    <text evidence="7">The sequence shown here is derived from an EMBL/GenBank/DDBJ whole genome shotgun (WGS) entry which is preliminary data.</text>
</comment>
<gene>
    <name evidence="7" type="ORF">CAL20_20285</name>
</gene>
<dbReference type="EMBL" id="NEVQ01000021">
    <property type="protein sequence ID" value="OZI52298.1"/>
    <property type="molecule type" value="Genomic_DNA"/>
</dbReference>
<comment type="subcellular location">
    <subcellularLocation>
        <location evidence="1">Cell membrane</location>
        <topology evidence="1">Multi-pass membrane protein</topology>
    </subcellularLocation>
</comment>
<name>A0A261TRK1_9BORD</name>
<dbReference type="CDD" id="cd06581">
    <property type="entry name" value="TM_PBP1_LivM_like"/>
    <property type="match status" value="1"/>
</dbReference>
<dbReference type="Pfam" id="PF02653">
    <property type="entry name" value="BPD_transp_2"/>
    <property type="match status" value="1"/>
</dbReference>
<feature type="transmembrane region" description="Helical" evidence="6">
    <location>
        <begin position="37"/>
        <end position="57"/>
    </location>
</feature>
<dbReference type="InterPro" id="IPR001851">
    <property type="entry name" value="ABC_transp_permease"/>
</dbReference>
<feature type="transmembrane region" description="Helical" evidence="6">
    <location>
        <begin position="291"/>
        <end position="312"/>
    </location>
</feature>
<keyword evidence="4 6" id="KW-1133">Transmembrane helix</keyword>
<evidence type="ECO:0000256" key="6">
    <source>
        <dbReference type="SAM" id="Phobius"/>
    </source>
</evidence>
<dbReference type="AlphaFoldDB" id="A0A261TRK1"/>
<accession>A0A261TRK1</accession>
<evidence type="ECO:0000313" key="7">
    <source>
        <dbReference type="EMBL" id="OZI52298.1"/>
    </source>
</evidence>
<evidence type="ECO:0000256" key="5">
    <source>
        <dbReference type="ARBA" id="ARBA00023136"/>
    </source>
</evidence>
<protein>
    <submittedName>
        <fullName evidence="7">Branched-chain amino acid ABC transporter permease</fullName>
    </submittedName>
</protein>
<feature type="transmembrane region" description="Helical" evidence="6">
    <location>
        <begin position="211"/>
        <end position="233"/>
    </location>
</feature>
<feature type="transmembrane region" description="Helical" evidence="6">
    <location>
        <begin position="12"/>
        <end position="31"/>
    </location>
</feature>
<reference evidence="7 8" key="1">
    <citation type="submission" date="2017-05" db="EMBL/GenBank/DDBJ databases">
        <title>Complete and WGS of Bordetella genogroups.</title>
        <authorList>
            <person name="Spilker T."/>
            <person name="LiPuma J."/>
        </authorList>
    </citation>
    <scope>NUCLEOTIDE SEQUENCE [LARGE SCALE GENOMIC DNA]</scope>
    <source>
        <strain evidence="7 8">AU9919</strain>
    </source>
</reference>
<keyword evidence="2" id="KW-1003">Cell membrane</keyword>
<dbReference type="GO" id="GO:0015658">
    <property type="term" value="F:branched-chain amino acid transmembrane transporter activity"/>
    <property type="evidence" value="ECO:0007669"/>
    <property type="project" value="InterPro"/>
</dbReference>
<feature type="transmembrane region" description="Helical" evidence="6">
    <location>
        <begin position="253"/>
        <end position="279"/>
    </location>
</feature>
<evidence type="ECO:0000256" key="3">
    <source>
        <dbReference type="ARBA" id="ARBA00022692"/>
    </source>
</evidence>
<keyword evidence="3 6" id="KW-0812">Transmembrane</keyword>
<dbReference type="PANTHER" id="PTHR30482:SF20">
    <property type="entry name" value="HIGH-AFFINITY BRANCHED-CHAIN AMINO ACID TRANSPORT SYSTEM PERMEASE PROTEIN LIVM"/>
    <property type="match status" value="1"/>
</dbReference>
<sequence length="339" mass="35712">MQKSNLIRIVGPSESIALALMALALILPAIMTDAAAVSVLTQFMIASMGALSVYIMLRMDLMFFAVPAFMAIGGYAAAILSARHDITDLSILTVTAFGLPFLLAIPLGLLVLRMKGVYFVLVTFVLAEIMPLILFETPGFTGGSNGIAGLPAVTVFGDTYAIESNNAVLMLAAGLALLSVVLTVALTRYFKSQFDSIREDEVLAQSVGLAVARYKIIGFCFAAGVAGLAGFALVEMLMTAHPSSFSAMSSVNYVAYAIVGGQSAILGPLVGAGILVWAANLFSLQGEISQGLFGLVLMLAVVFAKGGLIGLIQQYGVRVFSRKRRSTGQVKGQNEKEYV</sequence>
<dbReference type="RefSeq" id="WP_094838807.1">
    <property type="nucleotide sequence ID" value="NZ_NEVQ01000021.1"/>
</dbReference>
<keyword evidence="5 6" id="KW-0472">Membrane</keyword>
<organism evidence="7 8">
    <name type="scientific">Bordetella genomosp. 4</name>
    <dbReference type="NCBI Taxonomy" id="463044"/>
    <lineage>
        <taxon>Bacteria</taxon>
        <taxon>Pseudomonadati</taxon>
        <taxon>Pseudomonadota</taxon>
        <taxon>Betaproteobacteria</taxon>
        <taxon>Burkholderiales</taxon>
        <taxon>Alcaligenaceae</taxon>
        <taxon>Bordetella</taxon>
    </lineage>
</organism>
<feature type="transmembrane region" description="Helical" evidence="6">
    <location>
        <begin position="89"/>
        <end position="110"/>
    </location>
</feature>